<dbReference type="AlphaFoldDB" id="A0A1B8GL55"/>
<dbReference type="OrthoDB" id="262547at2759"/>
<name>A0A1B8GL55_9PEZI</name>
<evidence type="ECO:0000313" key="1">
    <source>
        <dbReference type="EMBL" id="OBT96573.1"/>
    </source>
</evidence>
<sequence>MHLGSFRRRARLRRTWLRLAILIAVVALYVDYVRLVVVNYPLSRVSPSAASKDGSGSKKERFFIASMHWNNEQIIRSHWSSAVLDLVKHFGAENVYISVAESGSWDNTKGALRDLDAELGKLGVERNIELKDITHKDEIERTPGPDEAGWIQTSRGKKELRRIPYLAEIRNNVMAKLQDLAEGKDGREPREFDKVIWLNDVVFTTEDVTTLIATRDGDYAAACSMDFSKPPQFYDTFALRDVSGEEAATQTWPFFLARASRNAMITNTPVPVKSCWNGIVIFQAEPFYGNKALSFRGIPDSLALRHLEGSECCLIHADNRLTRLHGVWLNPNVRVSYNPESDKIVRAETGLWPTKKEKFVGIWMNRFARLVGIIPRYIQEYRVGKRMKLWGYETRDEAHGEIPGAWSHCLINEMQVLVQNGWKHL</sequence>
<accession>A0A1B8GL55</accession>
<reference evidence="1 2" key="1">
    <citation type="submission" date="2016-03" db="EMBL/GenBank/DDBJ databases">
        <title>Comparative genomics of Pseudogymnoascus destructans, the fungus causing white-nose syndrome of bats.</title>
        <authorList>
            <person name="Palmer J.M."/>
            <person name="Drees K.P."/>
            <person name="Foster J.T."/>
            <person name="Lindner D.L."/>
        </authorList>
    </citation>
    <scope>NUCLEOTIDE SEQUENCE [LARGE SCALE GENOMIC DNA]</scope>
    <source>
        <strain evidence="1 2">UAMH 10579</strain>
    </source>
</reference>
<protein>
    <recommendedName>
        <fullName evidence="3">Polysaccharide export protein</fullName>
    </recommendedName>
</protein>
<reference evidence="2" key="2">
    <citation type="journal article" date="2018" name="Nat. Commun.">
        <title>Extreme sensitivity to ultraviolet light in the fungal pathogen causing white-nose syndrome of bats.</title>
        <authorList>
            <person name="Palmer J.M."/>
            <person name="Drees K.P."/>
            <person name="Foster J.T."/>
            <person name="Lindner D.L."/>
        </authorList>
    </citation>
    <scope>NUCLEOTIDE SEQUENCE [LARGE SCALE GENOMIC DNA]</scope>
    <source>
        <strain evidence="2">UAMH 10579</strain>
    </source>
</reference>
<evidence type="ECO:0000313" key="2">
    <source>
        <dbReference type="Proteomes" id="UP000091956"/>
    </source>
</evidence>
<gene>
    <name evidence="1" type="ORF">VE01_05325</name>
</gene>
<dbReference type="InterPro" id="IPR021047">
    <property type="entry name" value="Mannosyltransferase_CMT1"/>
</dbReference>
<dbReference type="EMBL" id="KV460227">
    <property type="protein sequence ID" value="OBT96573.1"/>
    <property type="molecule type" value="Genomic_DNA"/>
</dbReference>
<dbReference type="GeneID" id="28838711"/>
<dbReference type="RefSeq" id="XP_018130306.1">
    <property type="nucleotide sequence ID" value="XM_018274790.2"/>
</dbReference>
<dbReference type="PANTHER" id="PTHR34144">
    <property type="entry name" value="CHROMOSOME 8, WHOLE GENOME SHOTGUN SEQUENCE"/>
    <property type="match status" value="1"/>
</dbReference>
<proteinExistence type="predicted"/>
<dbReference type="Proteomes" id="UP000091956">
    <property type="component" value="Unassembled WGS sequence"/>
</dbReference>
<evidence type="ECO:0008006" key="3">
    <source>
        <dbReference type="Google" id="ProtNLM"/>
    </source>
</evidence>
<organism evidence="1 2">
    <name type="scientific">Pseudogymnoascus verrucosus</name>
    <dbReference type="NCBI Taxonomy" id="342668"/>
    <lineage>
        <taxon>Eukaryota</taxon>
        <taxon>Fungi</taxon>
        <taxon>Dikarya</taxon>
        <taxon>Ascomycota</taxon>
        <taxon>Pezizomycotina</taxon>
        <taxon>Leotiomycetes</taxon>
        <taxon>Thelebolales</taxon>
        <taxon>Thelebolaceae</taxon>
        <taxon>Pseudogymnoascus</taxon>
    </lineage>
</organism>
<keyword evidence="2" id="KW-1185">Reference proteome</keyword>
<dbReference type="STRING" id="342668.A0A1B8GL55"/>
<dbReference type="Pfam" id="PF11735">
    <property type="entry name" value="CAP59_mtransfer"/>
    <property type="match status" value="1"/>
</dbReference>
<dbReference type="PANTHER" id="PTHR34144:SF7">
    <property type="entry name" value="EXPORT PROTEIN (CAP59), PUTATIVE (AFU_ORTHOLOGUE AFUA_7G05020)-RELATED"/>
    <property type="match status" value="1"/>
</dbReference>